<dbReference type="SMART" id="SM00980">
    <property type="entry name" value="THAP"/>
    <property type="match status" value="1"/>
</dbReference>
<feature type="domain" description="THAP-type" evidence="6">
    <location>
        <begin position="1"/>
        <end position="85"/>
    </location>
</feature>
<gene>
    <name evidence="8" type="primary">LOC108556746</name>
</gene>
<evidence type="ECO:0000259" key="6">
    <source>
        <dbReference type="PROSITE" id="PS50950"/>
    </source>
</evidence>
<accession>A0ABM1M1L9</accession>
<dbReference type="SMART" id="SM00692">
    <property type="entry name" value="DM3"/>
    <property type="match status" value="1"/>
</dbReference>
<protein>
    <submittedName>
        <fullName evidence="8">Uncharacterized protein LOC108556746</fullName>
    </submittedName>
</protein>
<evidence type="ECO:0000256" key="4">
    <source>
        <dbReference type="ARBA" id="ARBA00023125"/>
    </source>
</evidence>
<evidence type="ECO:0000256" key="1">
    <source>
        <dbReference type="ARBA" id="ARBA00022723"/>
    </source>
</evidence>
<keyword evidence="4 5" id="KW-0238">DNA-binding</keyword>
<evidence type="ECO:0000256" key="3">
    <source>
        <dbReference type="ARBA" id="ARBA00022833"/>
    </source>
</evidence>
<dbReference type="InterPro" id="IPR006612">
    <property type="entry name" value="THAP_Znf"/>
</dbReference>
<evidence type="ECO:0000313" key="8">
    <source>
        <dbReference type="RefSeq" id="XP_017768469.1"/>
    </source>
</evidence>
<reference evidence="8" key="1">
    <citation type="submission" date="2025-08" db="UniProtKB">
        <authorList>
            <consortium name="RefSeq"/>
        </authorList>
    </citation>
    <scope>IDENTIFICATION</scope>
    <source>
        <tissue evidence="8">Whole Larva</tissue>
    </source>
</reference>
<dbReference type="GeneID" id="108556746"/>
<keyword evidence="3" id="KW-0862">Zinc</keyword>
<keyword evidence="2 5" id="KW-0863">Zinc-finger</keyword>
<organism evidence="7 8">
    <name type="scientific">Nicrophorus vespilloides</name>
    <name type="common">Boreal carrion beetle</name>
    <dbReference type="NCBI Taxonomy" id="110193"/>
    <lineage>
        <taxon>Eukaryota</taxon>
        <taxon>Metazoa</taxon>
        <taxon>Ecdysozoa</taxon>
        <taxon>Arthropoda</taxon>
        <taxon>Hexapoda</taxon>
        <taxon>Insecta</taxon>
        <taxon>Pterygota</taxon>
        <taxon>Neoptera</taxon>
        <taxon>Endopterygota</taxon>
        <taxon>Coleoptera</taxon>
        <taxon>Polyphaga</taxon>
        <taxon>Staphyliniformia</taxon>
        <taxon>Silphidae</taxon>
        <taxon>Nicrophorinae</taxon>
        <taxon>Nicrophorus</taxon>
    </lineage>
</organism>
<evidence type="ECO:0000313" key="7">
    <source>
        <dbReference type="Proteomes" id="UP000695000"/>
    </source>
</evidence>
<keyword evidence="1" id="KW-0479">Metal-binding</keyword>
<keyword evidence="7" id="KW-1185">Reference proteome</keyword>
<evidence type="ECO:0000256" key="2">
    <source>
        <dbReference type="ARBA" id="ARBA00022771"/>
    </source>
</evidence>
<dbReference type="Pfam" id="PF05485">
    <property type="entry name" value="THAP"/>
    <property type="match status" value="1"/>
</dbReference>
<dbReference type="Proteomes" id="UP000695000">
    <property type="component" value="Unplaced"/>
</dbReference>
<dbReference type="PROSITE" id="PS50950">
    <property type="entry name" value="ZF_THAP"/>
    <property type="match status" value="1"/>
</dbReference>
<proteinExistence type="predicted"/>
<sequence>MGGCRCTYKTCKSATKTTDLHFFHYPVKHHVRCMRWIQQANRLEFMNLPDDQLRNKVICGLHFEDKYFTNDQKKRLVHDAIPTLDAGCFETANYVKDVEILPTSVDGSTFTLQGENLQSSGCGNENFSFKDGKVMLQNFANNLEVYTINPSYIQQSFTSNKDMFINQSESLMLMQESQTEEKDSIFNDLDIIRDHCLEKEVKPEPKIKQDISFDVCISPPIVPLANGDCKYNPGIDTAPIFTGTEDVPPKSADKIRKVKLKKPTLLKTLNYHSQEIANIKRSLASTKFSRAKILRSLKGKIPETMFGALSLQLNKTCSDLKPEEKSFLHALHTIAPTAHKTLEDYGWHMPKHEINNGTIDIK</sequence>
<dbReference type="RefSeq" id="XP_017768469.1">
    <property type="nucleotide sequence ID" value="XM_017912980.1"/>
</dbReference>
<evidence type="ECO:0000256" key="5">
    <source>
        <dbReference type="PROSITE-ProRule" id="PRU00309"/>
    </source>
</evidence>
<dbReference type="SUPFAM" id="SSF57716">
    <property type="entry name" value="Glucocorticoid receptor-like (DNA-binding domain)"/>
    <property type="match status" value="1"/>
</dbReference>
<name>A0ABM1M1L9_NICVS</name>